<evidence type="ECO:0000256" key="1">
    <source>
        <dbReference type="ARBA" id="ARBA00000085"/>
    </source>
</evidence>
<evidence type="ECO:0000256" key="6">
    <source>
        <dbReference type="ARBA" id="ARBA00023012"/>
    </source>
</evidence>
<feature type="domain" description="Histidine kinase/HSP90-like ATPase" evidence="8">
    <location>
        <begin position="231"/>
        <end position="340"/>
    </location>
</feature>
<keyword evidence="9" id="KW-0547">Nucleotide-binding</keyword>
<proteinExistence type="predicted"/>
<comment type="caution">
    <text evidence="9">The sequence shown here is derived from an EMBL/GenBank/DDBJ whole genome shotgun (WGS) entry which is preliminary data.</text>
</comment>
<keyword evidence="10" id="KW-1185">Reference proteome</keyword>
<dbReference type="SMART" id="SM00387">
    <property type="entry name" value="HATPase_c"/>
    <property type="match status" value="1"/>
</dbReference>
<feature type="region of interest" description="Disordered" evidence="7">
    <location>
        <begin position="369"/>
        <end position="458"/>
    </location>
</feature>
<evidence type="ECO:0000256" key="3">
    <source>
        <dbReference type="ARBA" id="ARBA00022553"/>
    </source>
</evidence>
<feature type="compositionally biased region" description="Low complexity" evidence="7">
    <location>
        <begin position="88"/>
        <end position="99"/>
    </location>
</feature>
<feature type="compositionally biased region" description="Low complexity" evidence="7">
    <location>
        <begin position="369"/>
        <end position="383"/>
    </location>
</feature>
<sequence length="458" mass="47755">MRWRKRRAPHAASFPTGQPHPGQPHVGQPHVGQPHAGQPLAEQAQMWAAAPPAGAWAPAQTEPQAPAQVTPQAAAPVMPQAAAPVTPHAPVQVAQQAPVAPVPGLPAPQAPVPGPTTNSVAAGDSEAWAELCERFCLQFLLLAERMRPELDLLERQEEDPDLLAALYTIDHGVTRMRRAARDLRVLADRDGEAVSGPDTSLLDVVRMAESSIEQYQQVSILRVVELAVPAYAVEDLASLVAALLDNATRYSPSRVTVSAHLLDNGSVMLRIEDSGIGMTAQQLESLNAALSGPVPAVTGETARRTGFPVVHRLAHRHGVGVRLAARPAGTVAMVTIPASLLCEIQQDEPDADGTGPAPAELTHLTLTQRTEPPARTAPPAAAEDVADLGGLPRRQRTSLRPVATAPAPSPTPASQTAGTTASGDDGAGSFAADLEAFSAGTSGAADGTDGHDREEGRQ</sequence>
<evidence type="ECO:0000313" key="9">
    <source>
        <dbReference type="EMBL" id="MFD0689741.1"/>
    </source>
</evidence>
<reference evidence="10" key="1">
    <citation type="journal article" date="2019" name="Int. J. Syst. Evol. Microbiol.">
        <title>The Global Catalogue of Microorganisms (GCM) 10K type strain sequencing project: providing services to taxonomists for standard genome sequencing and annotation.</title>
        <authorList>
            <consortium name="The Broad Institute Genomics Platform"/>
            <consortium name="The Broad Institute Genome Sequencing Center for Infectious Disease"/>
            <person name="Wu L."/>
            <person name="Ma J."/>
        </authorList>
    </citation>
    <scope>NUCLEOTIDE SEQUENCE [LARGE SCALE GENOMIC DNA]</scope>
    <source>
        <strain evidence="10">JCM 9371</strain>
    </source>
</reference>
<evidence type="ECO:0000259" key="8">
    <source>
        <dbReference type="SMART" id="SM00387"/>
    </source>
</evidence>
<comment type="catalytic activity">
    <reaction evidence="1">
        <text>ATP + protein L-histidine = ADP + protein N-phospho-L-histidine.</text>
        <dbReference type="EC" id="2.7.13.3"/>
    </reaction>
</comment>
<dbReference type="InterPro" id="IPR003594">
    <property type="entry name" value="HATPase_dom"/>
</dbReference>
<feature type="compositionally biased region" description="Low complexity" evidence="7">
    <location>
        <begin position="401"/>
        <end position="447"/>
    </location>
</feature>
<evidence type="ECO:0000256" key="5">
    <source>
        <dbReference type="ARBA" id="ARBA00022777"/>
    </source>
</evidence>
<organism evidence="9 10">
    <name type="scientific">Actinomadura fibrosa</name>
    <dbReference type="NCBI Taxonomy" id="111802"/>
    <lineage>
        <taxon>Bacteria</taxon>
        <taxon>Bacillati</taxon>
        <taxon>Actinomycetota</taxon>
        <taxon>Actinomycetes</taxon>
        <taxon>Streptosporangiales</taxon>
        <taxon>Thermomonosporaceae</taxon>
        <taxon>Actinomadura</taxon>
    </lineage>
</organism>
<dbReference type="PANTHER" id="PTHR44936:SF9">
    <property type="entry name" value="SENSOR PROTEIN CREC"/>
    <property type="match status" value="1"/>
</dbReference>
<evidence type="ECO:0000256" key="2">
    <source>
        <dbReference type="ARBA" id="ARBA00012438"/>
    </source>
</evidence>
<dbReference type="EMBL" id="JBHTGP010000018">
    <property type="protein sequence ID" value="MFD0689741.1"/>
    <property type="molecule type" value="Genomic_DNA"/>
</dbReference>
<accession>A0ABW2XZU4</accession>
<feature type="region of interest" description="Disordered" evidence="7">
    <location>
        <begin position="1"/>
        <end position="81"/>
    </location>
</feature>
<name>A0ABW2XZU4_9ACTN</name>
<dbReference type="PANTHER" id="PTHR44936">
    <property type="entry name" value="SENSOR PROTEIN CREC"/>
    <property type="match status" value="1"/>
</dbReference>
<evidence type="ECO:0000313" key="10">
    <source>
        <dbReference type="Proteomes" id="UP001597063"/>
    </source>
</evidence>
<gene>
    <name evidence="9" type="ORF">ACFQZM_35000</name>
</gene>
<dbReference type="Pfam" id="PF02518">
    <property type="entry name" value="HATPase_c"/>
    <property type="match status" value="1"/>
</dbReference>
<dbReference type="SUPFAM" id="SSF55874">
    <property type="entry name" value="ATPase domain of HSP90 chaperone/DNA topoisomerase II/histidine kinase"/>
    <property type="match status" value="1"/>
</dbReference>
<feature type="compositionally biased region" description="Low complexity" evidence="7">
    <location>
        <begin position="17"/>
        <end position="81"/>
    </location>
</feature>
<dbReference type="Proteomes" id="UP001597063">
    <property type="component" value="Unassembled WGS sequence"/>
</dbReference>
<evidence type="ECO:0000256" key="7">
    <source>
        <dbReference type="SAM" id="MobiDB-lite"/>
    </source>
</evidence>
<keyword evidence="9" id="KW-0067">ATP-binding</keyword>
<dbReference type="EC" id="2.7.13.3" evidence="2"/>
<evidence type="ECO:0000256" key="4">
    <source>
        <dbReference type="ARBA" id="ARBA00022679"/>
    </source>
</evidence>
<dbReference type="InterPro" id="IPR036890">
    <property type="entry name" value="HATPase_C_sf"/>
</dbReference>
<feature type="region of interest" description="Disordered" evidence="7">
    <location>
        <begin position="88"/>
        <end position="107"/>
    </location>
</feature>
<dbReference type="Gene3D" id="3.30.565.10">
    <property type="entry name" value="Histidine kinase-like ATPase, C-terminal domain"/>
    <property type="match status" value="1"/>
</dbReference>
<feature type="compositionally biased region" description="Basic and acidic residues" evidence="7">
    <location>
        <begin position="448"/>
        <end position="458"/>
    </location>
</feature>
<keyword evidence="6" id="KW-0902">Two-component regulatory system</keyword>
<protein>
    <recommendedName>
        <fullName evidence="2">histidine kinase</fullName>
        <ecNumber evidence="2">2.7.13.3</ecNumber>
    </recommendedName>
</protein>
<dbReference type="RefSeq" id="WP_131760269.1">
    <property type="nucleotide sequence ID" value="NZ_CAACUY010000109.1"/>
</dbReference>
<keyword evidence="3" id="KW-0597">Phosphoprotein</keyword>
<keyword evidence="5" id="KW-0418">Kinase</keyword>
<dbReference type="InterPro" id="IPR050980">
    <property type="entry name" value="2C_sensor_his_kinase"/>
</dbReference>
<keyword evidence="4" id="KW-0808">Transferase</keyword>
<dbReference type="GO" id="GO:0005524">
    <property type="term" value="F:ATP binding"/>
    <property type="evidence" value="ECO:0007669"/>
    <property type="project" value="UniProtKB-KW"/>
</dbReference>